<dbReference type="AlphaFoldDB" id="A0A5E4YTV5"/>
<evidence type="ECO:0000313" key="2">
    <source>
        <dbReference type="Proteomes" id="UP000343335"/>
    </source>
</evidence>
<reference evidence="1 2" key="1">
    <citation type="submission" date="2019-08" db="EMBL/GenBank/DDBJ databases">
        <authorList>
            <person name="Peeters C."/>
        </authorList>
    </citation>
    <scope>NUCLEOTIDE SEQUENCE [LARGE SCALE GENOMIC DNA]</scope>
    <source>
        <strain evidence="1 2">LMG 31010</strain>
    </source>
</reference>
<proteinExistence type="predicted"/>
<evidence type="ECO:0000313" key="1">
    <source>
        <dbReference type="EMBL" id="VVE51855.1"/>
    </source>
</evidence>
<sequence>MVSYGLFRCPDDAWCGVLKVAIMSFKPGRVLRLSQRTTRPAQGGDSVVFPARQA</sequence>
<dbReference type="EMBL" id="CABPSA010000010">
    <property type="protein sequence ID" value="VVE51855.1"/>
    <property type="molecule type" value="Genomic_DNA"/>
</dbReference>
<name>A0A5E4YTV5_9BURK</name>
<accession>A0A5E4YTV5</accession>
<gene>
    <name evidence="1" type="ORF">PCO31010_04751</name>
</gene>
<protein>
    <submittedName>
        <fullName evidence="1">Uncharacterized protein</fullName>
    </submittedName>
</protein>
<dbReference type="Proteomes" id="UP000343335">
    <property type="component" value="Unassembled WGS sequence"/>
</dbReference>
<organism evidence="1 2">
    <name type="scientific">Pandoraea commovens</name>
    <dbReference type="NCBI Taxonomy" id="2508289"/>
    <lineage>
        <taxon>Bacteria</taxon>
        <taxon>Pseudomonadati</taxon>
        <taxon>Pseudomonadota</taxon>
        <taxon>Betaproteobacteria</taxon>
        <taxon>Burkholderiales</taxon>
        <taxon>Burkholderiaceae</taxon>
        <taxon>Pandoraea</taxon>
    </lineage>
</organism>